<feature type="transmembrane region" description="Helical" evidence="1">
    <location>
        <begin position="44"/>
        <end position="66"/>
    </location>
</feature>
<name>A0AAF0FKX1_9EURY</name>
<feature type="transmembrane region" description="Helical" evidence="1">
    <location>
        <begin position="72"/>
        <end position="94"/>
    </location>
</feature>
<dbReference type="RefSeq" id="WP_278099230.1">
    <property type="nucleotide sequence ID" value="NZ_CP091092.1"/>
</dbReference>
<dbReference type="KEGG" id="manq:L1994_09625"/>
<organism evidence="2 3">
    <name type="scientific">Methanomicrobium antiquum</name>
    <dbReference type="NCBI Taxonomy" id="487686"/>
    <lineage>
        <taxon>Archaea</taxon>
        <taxon>Methanobacteriati</taxon>
        <taxon>Methanobacteriota</taxon>
        <taxon>Stenosarchaea group</taxon>
        <taxon>Methanomicrobia</taxon>
        <taxon>Methanomicrobiales</taxon>
        <taxon>Methanomicrobiaceae</taxon>
        <taxon>Methanomicrobium</taxon>
    </lineage>
</organism>
<dbReference type="Proteomes" id="UP001218895">
    <property type="component" value="Chromosome"/>
</dbReference>
<keyword evidence="1" id="KW-0472">Membrane</keyword>
<evidence type="ECO:0000313" key="3">
    <source>
        <dbReference type="Proteomes" id="UP001218895"/>
    </source>
</evidence>
<dbReference type="GeneID" id="79950657"/>
<evidence type="ECO:0000313" key="2">
    <source>
        <dbReference type="EMBL" id="WFN36393.1"/>
    </source>
</evidence>
<keyword evidence="1" id="KW-0812">Transmembrane</keyword>
<feature type="transmembrane region" description="Helical" evidence="1">
    <location>
        <begin position="6"/>
        <end position="37"/>
    </location>
</feature>
<dbReference type="AlphaFoldDB" id="A0AAF0FKX1"/>
<keyword evidence="1" id="KW-1133">Transmembrane helix</keyword>
<dbReference type="EMBL" id="CP091092">
    <property type="protein sequence ID" value="WFN36393.1"/>
    <property type="molecule type" value="Genomic_DNA"/>
</dbReference>
<accession>A0AAF0FKX1</accession>
<sequence>MKDFLIYLIQILPVVIMPIIIFILAFFPLIAVFYGWYTKKKLNAILLGALPLPVLMIVSILLKGLSPLEEDWILGVVLYFLSLIGVGGLCGYFASFETKKYLAAAFGFSFLWMIICLSITM</sequence>
<keyword evidence="3" id="KW-1185">Reference proteome</keyword>
<evidence type="ECO:0000256" key="1">
    <source>
        <dbReference type="SAM" id="Phobius"/>
    </source>
</evidence>
<proteinExistence type="predicted"/>
<feature type="transmembrane region" description="Helical" evidence="1">
    <location>
        <begin position="101"/>
        <end position="120"/>
    </location>
</feature>
<reference evidence="2" key="1">
    <citation type="submission" date="2022-01" db="EMBL/GenBank/DDBJ databases">
        <title>Complete genome of Methanomicrobium antiquum DSM 21220.</title>
        <authorList>
            <person name="Chen S.-C."/>
            <person name="You Y.-T."/>
            <person name="Zhou Y.-Z."/>
            <person name="Lai M.-C."/>
        </authorList>
    </citation>
    <scope>NUCLEOTIDE SEQUENCE</scope>
    <source>
        <strain evidence="2">DSM 21220</strain>
    </source>
</reference>
<gene>
    <name evidence="2" type="ORF">L1994_09625</name>
</gene>
<protein>
    <submittedName>
        <fullName evidence="2">Uncharacterized protein</fullName>
    </submittedName>
</protein>